<comment type="pathway">
    <text evidence="10">Cofactor biosynthesis; ubiquinone biosynthesis.</text>
</comment>
<dbReference type="NCBIfam" id="TIGR01474">
    <property type="entry name" value="ubiA_proteo"/>
    <property type="match status" value="1"/>
</dbReference>
<dbReference type="OrthoDB" id="18170at2759"/>
<evidence type="ECO:0000313" key="13">
    <source>
        <dbReference type="Proteomes" id="UP000076842"/>
    </source>
</evidence>
<keyword evidence="10" id="KW-0496">Mitochondrion</keyword>
<dbReference type="Proteomes" id="UP000076842">
    <property type="component" value="Unassembled WGS sequence"/>
</dbReference>
<dbReference type="GO" id="GO:0005743">
    <property type="term" value="C:mitochondrial inner membrane"/>
    <property type="evidence" value="ECO:0007669"/>
    <property type="project" value="UniProtKB-SubCell"/>
</dbReference>
<feature type="transmembrane region" description="Helical" evidence="10">
    <location>
        <begin position="198"/>
        <end position="217"/>
    </location>
</feature>
<evidence type="ECO:0000256" key="3">
    <source>
        <dbReference type="ARBA" id="ARBA00005985"/>
    </source>
</evidence>
<dbReference type="EC" id="2.5.1.39" evidence="10"/>
<comment type="similarity">
    <text evidence="3 10">Belongs to the UbiA prenyltransferase family.</text>
</comment>
<feature type="transmembrane region" description="Helical" evidence="10">
    <location>
        <begin position="262"/>
        <end position="287"/>
    </location>
</feature>
<dbReference type="GO" id="GO:0008412">
    <property type="term" value="F:4-hydroxybenzoate polyprenyltransferase activity"/>
    <property type="evidence" value="ECO:0007669"/>
    <property type="project" value="UniProtKB-EC"/>
</dbReference>
<name>A0A165EZJ4_9BASI</name>
<dbReference type="FunCoup" id="A0A165EZJ4">
    <property type="interactions" value="202"/>
</dbReference>
<reference evidence="12 13" key="1">
    <citation type="journal article" date="2016" name="Mol. Biol. Evol.">
        <title>Comparative Genomics of Early-Diverging Mushroom-Forming Fungi Provides Insights into the Origins of Lignocellulose Decay Capabilities.</title>
        <authorList>
            <person name="Nagy L.G."/>
            <person name="Riley R."/>
            <person name="Tritt A."/>
            <person name="Adam C."/>
            <person name="Daum C."/>
            <person name="Floudas D."/>
            <person name="Sun H."/>
            <person name="Yadav J.S."/>
            <person name="Pangilinan J."/>
            <person name="Larsson K.H."/>
            <person name="Matsuura K."/>
            <person name="Barry K."/>
            <person name="Labutti K."/>
            <person name="Kuo R."/>
            <person name="Ohm R.A."/>
            <person name="Bhattacharya S.S."/>
            <person name="Shirouzu T."/>
            <person name="Yoshinaga Y."/>
            <person name="Martin F.M."/>
            <person name="Grigoriev I.V."/>
            <person name="Hibbett D.S."/>
        </authorList>
    </citation>
    <scope>NUCLEOTIDE SEQUENCE [LARGE SCALE GENOMIC DNA]</scope>
    <source>
        <strain evidence="12 13">HHB12733</strain>
    </source>
</reference>
<evidence type="ECO:0000256" key="11">
    <source>
        <dbReference type="SAM" id="MobiDB-lite"/>
    </source>
</evidence>
<evidence type="ECO:0000256" key="5">
    <source>
        <dbReference type="ARBA" id="ARBA00022692"/>
    </source>
</evidence>
<keyword evidence="13" id="KW-1185">Reference proteome</keyword>
<dbReference type="InParanoid" id="A0A165EZJ4"/>
<feature type="region of interest" description="Disordered" evidence="11">
    <location>
        <begin position="355"/>
        <end position="375"/>
    </location>
</feature>
<evidence type="ECO:0000256" key="1">
    <source>
        <dbReference type="ARBA" id="ARBA00001946"/>
    </source>
</evidence>
<dbReference type="InterPro" id="IPR039653">
    <property type="entry name" value="Prenyltransferase"/>
</dbReference>
<dbReference type="PROSITE" id="PS00943">
    <property type="entry name" value="UBIA"/>
    <property type="match status" value="1"/>
</dbReference>
<feature type="transmembrane region" description="Helical" evidence="10">
    <location>
        <begin position="140"/>
        <end position="162"/>
    </location>
</feature>
<dbReference type="InterPro" id="IPR030470">
    <property type="entry name" value="UbiA_prenylTrfase_CS"/>
</dbReference>
<feature type="region of interest" description="Disordered" evidence="11">
    <location>
        <begin position="28"/>
        <end position="48"/>
    </location>
</feature>
<protein>
    <recommendedName>
        <fullName evidence="10">4-hydroxybenzoate polyprenyltransferase, mitochondrial</fullName>
        <shortName evidence="10">4-HB polyprenyltransferase</shortName>
        <ecNumber evidence="10">2.5.1.39</ecNumber>
    </recommendedName>
    <alternativeName>
        <fullName evidence="10">Para-hydroxybenzoate--polyprenyltransferase</fullName>
        <shortName evidence="10">PHB:PPT</shortName>
        <shortName evidence="10">PHB:polyprenyltransferase</shortName>
    </alternativeName>
</protein>
<feature type="compositionally biased region" description="Basic and acidic residues" evidence="11">
    <location>
        <begin position="355"/>
        <end position="364"/>
    </location>
</feature>
<comment type="function">
    <text evidence="9 10">Catalyzes the prenylation of para-hydroxybenzoate (PHB) with an all-trans polyprenyl group. Mediates the second step in the final reaction sequence of coenzyme Q (CoQ) biosynthesis, which is the condensation of the polyisoprenoid side chain with PHB, generating the first membrane-bound Q intermediate.</text>
</comment>
<dbReference type="EMBL" id="KV423987">
    <property type="protein sequence ID" value="KZT55873.1"/>
    <property type="molecule type" value="Genomic_DNA"/>
</dbReference>
<dbReference type="PANTHER" id="PTHR11048">
    <property type="entry name" value="PRENYLTRANSFERASES"/>
    <property type="match status" value="1"/>
</dbReference>
<feature type="transmembrane region" description="Helical" evidence="10">
    <location>
        <begin position="100"/>
        <end position="120"/>
    </location>
</feature>
<evidence type="ECO:0000256" key="9">
    <source>
        <dbReference type="ARBA" id="ARBA00058997"/>
    </source>
</evidence>
<evidence type="ECO:0000256" key="8">
    <source>
        <dbReference type="ARBA" id="ARBA00052313"/>
    </source>
</evidence>
<dbReference type="STRING" id="1353952.A0A165EZJ4"/>
<dbReference type="InterPro" id="IPR006370">
    <property type="entry name" value="HB_polyprenyltransferase-like"/>
</dbReference>
<feature type="transmembrane region" description="Helical" evidence="10">
    <location>
        <begin position="168"/>
        <end position="186"/>
    </location>
</feature>
<evidence type="ECO:0000256" key="6">
    <source>
        <dbReference type="ARBA" id="ARBA00022989"/>
    </source>
</evidence>
<dbReference type="Pfam" id="PF01040">
    <property type="entry name" value="UbiA"/>
    <property type="match status" value="1"/>
</dbReference>
<gene>
    <name evidence="12" type="ORF">CALCODRAFT_436564</name>
</gene>
<dbReference type="CDD" id="cd13959">
    <property type="entry name" value="PT_UbiA_COQ2"/>
    <property type="match status" value="1"/>
</dbReference>
<comment type="cofactor">
    <cofactor evidence="1 10">
        <name>Mg(2+)</name>
        <dbReference type="ChEBI" id="CHEBI:18420"/>
    </cofactor>
</comment>
<dbReference type="InterPro" id="IPR044878">
    <property type="entry name" value="UbiA_sf"/>
</dbReference>
<dbReference type="FunFam" id="1.20.120.1780:FF:000001">
    <property type="entry name" value="4-hydroxybenzoate octaprenyltransferase"/>
    <property type="match status" value="1"/>
</dbReference>
<dbReference type="HAMAP" id="MF_01635">
    <property type="entry name" value="UbiA"/>
    <property type="match status" value="1"/>
</dbReference>
<evidence type="ECO:0000256" key="7">
    <source>
        <dbReference type="ARBA" id="ARBA00023136"/>
    </source>
</evidence>
<dbReference type="FunFam" id="1.10.357.140:FF:000003">
    <property type="entry name" value="4-hydroxybenzoate polyprenyltransferase, mitochondrial"/>
    <property type="match status" value="1"/>
</dbReference>
<dbReference type="PANTHER" id="PTHR11048:SF28">
    <property type="entry name" value="4-HYDROXYBENZOATE POLYPRENYLTRANSFERASE, MITOCHONDRIAL"/>
    <property type="match status" value="1"/>
</dbReference>
<organism evidence="12 13">
    <name type="scientific">Calocera cornea HHB12733</name>
    <dbReference type="NCBI Taxonomy" id="1353952"/>
    <lineage>
        <taxon>Eukaryota</taxon>
        <taxon>Fungi</taxon>
        <taxon>Dikarya</taxon>
        <taxon>Basidiomycota</taxon>
        <taxon>Agaricomycotina</taxon>
        <taxon>Dacrymycetes</taxon>
        <taxon>Dacrymycetales</taxon>
        <taxon>Dacrymycetaceae</taxon>
        <taxon>Calocera</taxon>
    </lineage>
</organism>
<dbReference type="InterPro" id="IPR000537">
    <property type="entry name" value="UbiA_prenyltransferase"/>
</dbReference>
<evidence type="ECO:0000256" key="4">
    <source>
        <dbReference type="ARBA" id="ARBA00022679"/>
    </source>
</evidence>
<keyword evidence="10" id="KW-0831">Ubiquinone biosynthesis</keyword>
<dbReference type="UniPathway" id="UPA00232"/>
<dbReference type="GO" id="GO:0008299">
    <property type="term" value="P:isoprenoid biosynthetic process"/>
    <property type="evidence" value="ECO:0007669"/>
    <property type="project" value="UniProtKB-UniRule"/>
</dbReference>
<dbReference type="AlphaFoldDB" id="A0A165EZJ4"/>
<accession>A0A165EZJ4</accession>
<evidence type="ECO:0000313" key="12">
    <source>
        <dbReference type="EMBL" id="KZT55873.1"/>
    </source>
</evidence>
<sequence>MHVRRRGLGAAAWPALGRLHGTAARRTAPELLPRAASRTPTPTPTPSLKWPLSALPARTHPYLLLTRLDKPTGTLLLLLPCTWSIALAAHTLALPPATPLAYTLLFAIGAFVMRGAGCTVNDMWDRRLDRLVDRTRLRPLAANQLSLFSATSFLGLQLLLGLGVLTQLNLPSILLGAASLPLVALYPLMKRVTYWPQAVLGLTFNWGALLGYCALAGTLDWAVVGPLYAAGWCWTIVYDTIYAHQDKADDLSAGIRSTALLFGARTLPVLAGFSTAMLACLAAAGHAAGLGPAYYALSLGGPALLLARILRTTDWESRQSCWTSFAANTWVGALVAAGIWADYLWEGRWRTRMRGEGEGEERARGVGGRADPAVS</sequence>
<proteinExistence type="inferred from homology"/>
<keyword evidence="10" id="KW-0999">Mitochondrion inner membrane</keyword>
<keyword evidence="10" id="KW-0414">Isoprene biosynthesis</keyword>
<keyword evidence="6 10" id="KW-1133">Transmembrane helix</keyword>
<keyword evidence="4 10" id="KW-0808">Transferase</keyword>
<dbReference type="GO" id="GO:0006744">
    <property type="term" value="P:ubiquinone biosynthetic process"/>
    <property type="evidence" value="ECO:0007669"/>
    <property type="project" value="UniProtKB-UniRule"/>
</dbReference>
<feature type="transmembrane region" description="Helical" evidence="10">
    <location>
        <begin position="75"/>
        <end position="94"/>
    </location>
</feature>
<evidence type="ECO:0000256" key="10">
    <source>
        <dbReference type="HAMAP-Rule" id="MF_03189"/>
    </source>
</evidence>
<keyword evidence="7 10" id="KW-0472">Membrane</keyword>
<feature type="transmembrane region" description="Helical" evidence="10">
    <location>
        <begin position="322"/>
        <end position="341"/>
    </location>
</feature>
<keyword evidence="5 10" id="KW-0812">Transmembrane</keyword>
<evidence type="ECO:0000256" key="2">
    <source>
        <dbReference type="ARBA" id="ARBA00004292"/>
    </source>
</evidence>
<dbReference type="Gene3D" id="1.10.357.140">
    <property type="entry name" value="UbiA prenyltransferase"/>
    <property type="match status" value="1"/>
</dbReference>
<comment type="catalytic activity">
    <reaction evidence="8 10">
        <text>an all-trans-polyprenyl diphosphate + 4-hydroxybenzoate = a 4-hydroxy-3-(all-trans-polyprenyl)benzoate + diphosphate</text>
        <dbReference type="Rhea" id="RHEA:44504"/>
        <dbReference type="Rhea" id="RHEA-COMP:9514"/>
        <dbReference type="Rhea" id="RHEA-COMP:9564"/>
        <dbReference type="ChEBI" id="CHEBI:17879"/>
        <dbReference type="ChEBI" id="CHEBI:33019"/>
        <dbReference type="ChEBI" id="CHEBI:58914"/>
        <dbReference type="ChEBI" id="CHEBI:78396"/>
        <dbReference type="EC" id="2.5.1.39"/>
    </reaction>
</comment>
<feature type="transmembrane region" description="Helical" evidence="10">
    <location>
        <begin position="293"/>
        <end position="310"/>
    </location>
</feature>
<comment type="subcellular location">
    <subcellularLocation>
        <location evidence="2 10">Mitochondrion inner membrane</location>
        <topology evidence="2 10">Multi-pass membrane protein</topology>
        <orientation evidence="2 10">Matrix side</orientation>
    </subcellularLocation>
</comment>